<keyword evidence="1" id="KW-1133">Transmembrane helix</keyword>
<evidence type="ECO:0000256" key="1">
    <source>
        <dbReference type="SAM" id="Phobius"/>
    </source>
</evidence>
<feature type="transmembrane region" description="Helical" evidence="1">
    <location>
        <begin position="119"/>
        <end position="139"/>
    </location>
</feature>
<keyword evidence="1" id="KW-0472">Membrane</keyword>
<evidence type="ECO:0000313" key="2">
    <source>
        <dbReference type="EMBL" id="KAK2612101.1"/>
    </source>
</evidence>
<feature type="transmembrane region" description="Helical" evidence="1">
    <location>
        <begin position="63"/>
        <end position="83"/>
    </location>
</feature>
<gene>
    <name evidence="2" type="ORF">QQS21_001831</name>
</gene>
<keyword evidence="1" id="KW-0812">Transmembrane</keyword>
<name>A0AAJ0CWB9_9HYPO</name>
<evidence type="ECO:0000313" key="3">
    <source>
        <dbReference type="Proteomes" id="UP001251528"/>
    </source>
</evidence>
<sequence>MAPTKRSGKSKAVKSGNVGAYGSLPPPFKHPPDVLKPFIDGLSEKHVYITHIDSKAASFKRKIFMVPVAMNVAVSLLFAWRMYSIVPWYWAIVQSGFGAKNEATFPVENSTWQDFAWEVLRRGITMFIDFLLFVFVWPWPVEFAAGQAHGNPMLWRRKVGFREKEIYVRRSRDWDRVLDNIFKDEDYKKILTAHINSATSPLLQEQKTGYLLMNGQWDLDWASMVHAHELVDRKFAALEAFKSVVLVYHKDFGWMCYDLKTSIAADGDGKRRQVFAFRNALTAMDKEDLFYRWVEMVQFDATQPGGFGPEQQATTANKIREMFQEAGINFDDLWKQAVGEAML</sequence>
<proteinExistence type="predicted"/>
<accession>A0AAJ0CWB9</accession>
<comment type="caution">
    <text evidence="2">The sequence shown here is derived from an EMBL/GenBank/DDBJ whole genome shotgun (WGS) entry which is preliminary data.</text>
</comment>
<reference evidence="2" key="1">
    <citation type="submission" date="2023-06" db="EMBL/GenBank/DDBJ databases">
        <title>Conoideocrella luteorostrata (Hypocreales: Clavicipitaceae), a potential biocontrol fungus for elongate hemlock scale in United States Christmas tree production areas.</title>
        <authorList>
            <person name="Barrett H."/>
            <person name="Lovett B."/>
            <person name="Macias A.M."/>
            <person name="Stajich J.E."/>
            <person name="Kasson M.T."/>
        </authorList>
    </citation>
    <scope>NUCLEOTIDE SEQUENCE</scope>
    <source>
        <strain evidence="2">ARSEF 14590</strain>
    </source>
</reference>
<keyword evidence="3" id="KW-1185">Reference proteome</keyword>
<dbReference type="EMBL" id="JASWJB010000020">
    <property type="protein sequence ID" value="KAK2612101.1"/>
    <property type="molecule type" value="Genomic_DNA"/>
</dbReference>
<dbReference type="Proteomes" id="UP001251528">
    <property type="component" value="Unassembled WGS sequence"/>
</dbReference>
<organism evidence="2 3">
    <name type="scientific">Conoideocrella luteorostrata</name>
    <dbReference type="NCBI Taxonomy" id="1105319"/>
    <lineage>
        <taxon>Eukaryota</taxon>
        <taxon>Fungi</taxon>
        <taxon>Dikarya</taxon>
        <taxon>Ascomycota</taxon>
        <taxon>Pezizomycotina</taxon>
        <taxon>Sordariomycetes</taxon>
        <taxon>Hypocreomycetidae</taxon>
        <taxon>Hypocreales</taxon>
        <taxon>Clavicipitaceae</taxon>
        <taxon>Conoideocrella</taxon>
    </lineage>
</organism>
<protein>
    <submittedName>
        <fullName evidence="2">Uncharacterized protein</fullName>
    </submittedName>
</protein>
<dbReference type="AlphaFoldDB" id="A0AAJ0CWB9"/>